<evidence type="ECO:0000313" key="3">
    <source>
        <dbReference type="EMBL" id="MFD2066966.1"/>
    </source>
</evidence>
<evidence type="ECO:0000256" key="2">
    <source>
        <dbReference type="SAM" id="SignalP"/>
    </source>
</evidence>
<evidence type="ECO:0000313" key="4">
    <source>
        <dbReference type="Proteomes" id="UP001597369"/>
    </source>
</evidence>
<comment type="caution">
    <text evidence="3">The sequence shown here is derived from an EMBL/GenBank/DDBJ whole genome shotgun (WGS) entry which is preliminary data.</text>
</comment>
<evidence type="ECO:0008006" key="5">
    <source>
        <dbReference type="Google" id="ProtNLM"/>
    </source>
</evidence>
<keyword evidence="1" id="KW-0175">Coiled coil</keyword>
<protein>
    <recommendedName>
        <fullName evidence="5">DUF3575 domain-containing protein</fullName>
    </recommendedName>
</protein>
<sequence>MRLNLYFLSLLFLCLSFSCFAQQVPPEVEQLQKSVAEARQLLNQVRRQREQLRSLHAGLQDSAAFEAALDSLRQAIPNHDLLQQRMGSLSLAFSDHQAALQQLDEAERRLQQEISRATAALAQKLLPEESAKLLEQLRQAKELSAESMLPSDAFMKEFPQQLPSAEKLAETAKAKALKTAEDHLAGQQERLNQKWQELGDYQSRVKKMPRLKDAPKGILKKDTFRDKPWPGRVVLGTQWQFGKQERFTADLGPYLGWRFTENISSGAGFQYRLSVSTEEKPWVSSTDRVLGYFAFTDAEVYKGFFARLYYEHLSATYPRVNAAGQAEEADREWVKGLAVGAGKSFTLYGGVKACTVLQYNLLHERGKTPYLQPLQAKIGFFLYGDSLLKRKKKATEAKL</sequence>
<keyword evidence="2" id="KW-0732">Signal</keyword>
<name>A0ABW4WXR1_9BACT</name>
<dbReference type="PROSITE" id="PS51257">
    <property type="entry name" value="PROKAR_LIPOPROTEIN"/>
    <property type="match status" value="1"/>
</dbReference>
<feature type="signal peptide" evidence="2">
    <location>
        <begin position="1"/>
        <end position="21"/>
    </location>
</feature>
<evidence type="ECO:0000256" key="1">
    <source>
        <dbReference type="SAM" id="Coils"/>
    </source>
</evidence>
<dbReference type="RefSeq" id="WP_229962930.1">
    <property type="nucleotide sequence ID" value="NZ_JAJJWI010000039.1"/>
</dbReference>
<accession>A0ABW4WXR1</accession>
<feature type="chain" id="PRO_5046519313" description="DUF3575 domain-containing protein" evidence="2">
    <location>
        <begin position="22"/>
        <end position="399"/>
    </location>
</feature>
<feature type="coiled-coil region" evidence="1">
    <location>
        <begin position="93"/>
        <end position="123"/>
    </location>
</feature>
<gene>
    <name evidence="3" type="ORF">ACFSKU_08730</name>
</gene>
<proteinExistence type="predicted"/>
<dbReference type="Proteomes" id="UP001597369">
    <property type="component" value="Unassembled WGS sequence"/>
</dbReference>
<feature type="coiled-coil region" evidence="1">
    <location>
        <begin position="28"/>
        <end position="62"/>
    </location>
</feature>
<dbReference type="EMBL" id="JBHUHV010000026">
    <property type="protein sequence ID" value="MFD2066966.1"/>
    <property type="molecule type" value="Genomic_DNA"/>
</dbReference>
<reference evidence="4" key="1">
    <citation type="journal article" date="2019" name="Int. J. Syst. Evol. Microbiol.">
        <title>The Global Catalogue of Microorganisms (GCM) 10K type strain sequencing project: providing services to taxonomists for standard genome sequencing and annotation.</title>
        <authorList>
            <consortium name="The Broad Institute Genomics Platform"/>
            <consortium name="The Broad Institute Genome Sequencing Center for Infectious Disease"/>
            <person name="Wu L."/>
            <person name="Ma J."/>
        </authorList>
    </citation>
    <scope>NUCLEOTIDE SEQUENCE [LARGE SCALE GENOMIC DNA]</scope>
    <source>
        <strain evidence="4">JCM 16545</strain>
    </source>
</reference>
<organism evidence="3 4">
    <name type="scientific">Pontibacter silvestris</name>
    <dbReference type="NCBI Taxonomy" id="2305183"/>
    <lineage>
        <taxon>Bacteria</taxon>
        <taxon>Pseudomonadati</taxon>
        <taxon>Bacteroidota</taxon>
        <taxon>Cytophagia</taxon>
        <taxon>Cytophagales</taxon>
        <taxon>Hymenobacteraceae</taxon>
        <taxon>Pontibacter</taxon>
    </lineage>
</organism>
<keyword evidence="4" id="KW-1185">Reference proteome</keyword>